<feature type="signal peptide" evidence="1">
    <location>
        <begin position="1"/>
        <end position="19"/>
    </location>
</feature>
<sequence length="107" mass="10983">MRFSLVPALLLLLNLSLPASTVSYSAHQATTKNINTAEANSSAIAVEILADALLSTCDNGADDDEKSALSGRTLSGGILSSQDVPRAVPAAVPSLGRSSSIRAPPFF</sequence>
<dbReference type="EMBL" id="FTOH01000006">
    <property type="protein sequence ID" value="SIS91116.1"/>
    <property type="molecule type" value="Genomic_DNA"/>
</dbReference>
<evidence type="ECO:0000313" key="2">
    <source>
        <dbReference type="EMBL" id="SIS91116.1"/>
    </source>
</evidence>
<organism evidence="2 3">
    <name type="scientific">Thalassolituus maritimus</name>
    <dbReference type="NCBI Taxonomy" id="484498"/>
    <lineage>
        <taxon>Bacteria</taxon>
        <taxon>Pseudomonadati</taxon>
        <taxon>Pseudomonadota</taxon>
        <taxon>Gammaproteobacteria</taxon>
        <taxon>Oceanospirillales</taxon>
        <taxon>Oceanospirillaceae</taxon>
        <taxon>Thalassolituus</taxon>
    </lineage>
</organism>
<accession>A0A1N7MYD4</accession>
<protein>
    <submittedName>
        <fullName evidence="2">Uncharacterized protein</fullName>
    </submittedName>
</protein>
<gene>
    <name evidence="2" type="ORF">SAMN05421686_10660</name>
</gene>
<dbReference type="AlphaFoldDB" id="A0A1N7MYD4"/>
<dbReference type="RefSeq" id="WP_076515877.1">
    <property type="nucleotide sequence ID" value="NZ_FTOH01000006.1"/>
</dbReference>
<keyword evidence="3" id="KW-1185">Reference proteome</keyword>
<keyword evidence="1" id="KW-0732">Signal</keyword>
<evidence type="ECO:0000313" key="3">
    <source>
        <dbReference type="Proteomes" id="UP000185639"/>
    </source>
</evidence>
<evidence type="ECO:0000256" key="1">
    <source>
        <dbReference type="SAM" id="SignalP"/>
    </source>
</evidence>
<proteinExistence type="predicted"/>
<name>A0A1N7MYD4_9GAMM</name>
<dbReference type="STRING" id="484498.SAMN05421686_10660"/>
<feature type="chain" id="PRO_5011958556" evidence="1">
    <location>
        <begin position="20"/>
        <end position="107"/>
    </location>
</feature>
<dbReference type="Proteomes" id="UP000185639">
    <property type="component" value="Unassembled WGS sequence"/>
</dbReference>
<reference evidence="3" key="1">
    <citation type="submission" date="2017-01" db="EMBL/GenBank/DDBJ databases">
        <authorList>
            <person name="Varghese N."/>
            <person name="Submissions S."/>
        </authorList>
    </citation>
    <scope>NUCLEOTIDE SEQUENCE [LARGE SCALE GENOMIC DNA]</scope>
    <source>
        <strain evidence="3">DSM 24913</strain>
    </source>
</reference>